<sequence length="181" mass="18685">MADKKITALTSLGTATAREDLLHVVDDPSGTPINKKVTVAEMENALSATVALADTSAITLTAATHGGRTSVMPDTSQNTTLTLPTPSAGLSFRFIYGGAAADATDHIIKTSGNTLYFKGALFHADTDGNTNASVFADGNSNSILTIATPQAYEINIVGHSSTVYYISGWVADVTAPAFSDA</sequence>
<gene>
    <name evidence="1" type="ORF">METZ01_LOCUS479132</name>
</gene>
<proteinExistence type="predicted"/>
<accession>A0A383C3T7</accession>
<dbReference type="AlphaFoldDB" id="A0A383C3T7"/>
<organism evidence="1">
    <name type="scientific">marine metagenome</name>
    <dbReference type="NCBI Taxonomy" id="408172"/>
    <lineage>
        <taxon>unclassified sequences</taxon>
        <taxon>metagenomes</taxon>
        <taxon>ecological metagenomes</taxon>
    </lineage>
</organism>
<name>A0A383C3T7_9ZZZZ</name>
<dbReference type="EMBL" id="UINC01205212">
    <property type="protein sequence ID" value="SVE26278.1"/>
    <property type="molecule type" value="Genomic_DNA"/>
</dbReference>
<evidence type="ECO:0000313" key="1">
    <source>
        <dbReference type="EMBL" id="SVE26278.1"/>
    </source>
</evidence>
<reference evidence="1" key="1">
    <citation type="submission" date="2018-05" db="EMBL/GenBank/DDBJ databases">
        <authorList>
            <person name="Lanie J.A."/>
            <person name="Ng W.-L."/>
            <person name="Kazmierczak K.M."/>
            <person name="Andrzejewski T.M."/>
            <person name="Davidsen T.M."/>
            <person name="Wayne K.J."/>
            <person name="Tettelin H."/>
            <person name="Glass J.I."/>
            <person name="Rusch D."/>
            <person name="Podicherti R."/>
            <person name="Tsui H.-C.T."/>
            <person name="Winkler M.E."/>
        </authorList>
    </citation>
    <scope>NUCLEOTIDE SEQUENCE</scope>
</reference>
<protein>
    <submittedName>
        <fullName evidence="1">Uncharacterized protein</fullName>
    </submittedName>
</protein>